<dbReference type="KEGG" id="salf:SMD44_00089"/>
<keyword evidence="2" id="KW-0732">Signal</keyword>
<evidence type="ECO:0008006" key="5">
    <source>
        <dbReference type="Google" id="ProtNLM"/>
    </source>
</evidence>
<reference evidence="3 4" key="1">
    <citation type="submission" date="2017-05" db="EMBL/GenBank/DDBJ databases">
        <title>Streptomyces alboflavus Genome sequencing and assembly.</title>
        <authorList>
            <person name="Wang Y."/>
            <person name="Du B."/>
            <person name="Ding Y."/>
            <person name="Liu H."/>
            <person name="Hou Q."/>
            <person name="Liu K."/>
            <person name="Wang C."/>
            <person name="Yao L."/>
        </authorList>
    </citation>
    <scope>NUCLEOTIDE SEQUENCE [LARGE SCALE GENOMIC DNA]</scope>
    <source>
        <strain evidence="3 4">MDJK44</strain>
    </source>
</reference>
<keyword evidence="4" id="KW-1185">Reference proteome</keyword>
<gene>
    <name evidence="3" type="ORF">SMD44_00089</name>
</gene>
<feature type="chain" id="PRO_5012961207" description="Secreted protein" evidence="2">
    <location>
        <begin position="30"/>
        <end position="134"/>
    </location>
</feature>
<organism evidence="3 4">
    <name type="scientific">Streptomyces alboflavus</name>
    <dbReference type="NCBI Taxonomy" id="67267"/>
    <lineage>
        <taxon>Bacteria</taxon>
        <taxon>Bacillati</taxon>
        <taxon>Actinomycetota</taxon>
        <taxon>Actinomycetes</taxon>
        <taxon>Kitasatosporales</taxon>
        <taxon>Streptomycetaceae</taxon>
        <taxon>Streptomyces</taxon>
    </lineage>
</organism>
<evidence type="ECO:0000313" key="3">
    <source>
        <dbReference type="EMBL" id="ARX80691.1"/>
    </source>
</evidence>
<sequence>MRIKGMLRAAGVMAAAVVVAVATATGAHADGGDLWTDDGDPGGKLSFNSDGDKTKVCDEQADGWSAIGYVINPNGNTRYKIRARGDGNCNERSADDGGRYNLADGTKYTFRICLDHDGAGTGDDRFCDNHKWRA</sequence>
<feature type="signal peptide" evidence="2">
    <location>
        <begin position="1"/>
        <end position="29"/>
    </location>
</feature>
<dbReference type="EMBL" id="CP021748">
    <property type="protein sequence ID" value="ARX80691.1"/>
    <property type="molecule type" value="Genomic_DNA"/>
</dbReference>
<accession>A0A1Z1W2Q4</accession>
<dbReference type="AlphaFoldDB" id="A0A1Z1W2Q4"/>
<dbReference type="OrthoDB" id="4277613at2"/>
<dbReference type="eggNOG" id="ENOG502ZK6V">
    <property type="taxonomic scope" value="Bacteria"/>
</dbReference>
<evidence type="ECO:0000256" key="2">
    <source>
        <dbReference type="SAM" id="SignalP"/>
    </source>
</evidence>
<name>A0A1Z1W2Q4_9ACTN</name>
<evidence type="ECO:0000313" key="4">
    <source>
        <dbReference type="Proteomes" id="UP000195880"/>
    </source>
</evidence>
<protein>
    <recommendedName>
        <fullName evidence="5">Secreted protein</fullName>
    </recommendedName>
</protein>
<evidence type="ECO:0000256" key="1">
    <source>
        <dbReference type="SAM" id="MobiDB-lite"/>
    </source>
</evidence>
<dbReference type="Proteomes" id="UP000195880">
    <property type="component" value="Chromosome"/>
</dbReference>
<feature type="region of interest" description="Disordered" evidence="1">
    <location>
        <begin position="30"/>
        <end position="51"/>
    </location>
</feature>
<dbReference type="RefSeq" id="WP_087882412.1">
    <property type="nucleotide sequence ID" value="NZ_CP021748.1"/>
</dbReference>
<proteinExistence type="predicted"/>